<dbReference type="EC" id="2.1.1.80" evidence="2"/>
<dbReference type="InterPro" id="IPR022642">
    <property type="entry name" value="CheR_C"/>
</dbReference>
<dbReference type="InterPro" id="IPR029063">
    <property type="entry name" value="SAM-dependent_MTases_sf"/>
</dbReference>
<comment type="catalytic activity">
    <reaction evidence="1">
        <text>L-glutamyl-[protein] + S-adenosyl-L-methionine = [protein]-L-glutamate 5-O-methyl ester + S-adenosyl-L-homocysteine</text>
        <dbReference type="Rhea" id="RHEA:24452"/>
        <dbReference type="Rhea" id="RHEA-COMP:10208"/>
        <dbReference type="Rhea" id="RHEA-COMP:10311"/>
        <dbReference type="ChEBI" id="CHEBI:29973"/>
        <dbReference type="ChEBI" id="CHEBI:57856"/>
        <dbReference type="ChEBI" id="CHEBI:59789"/>
        <dbReference type="ChEBI" id="CHEBI:82795"/>
        <dbReference type="EC" id="2.1.1.80"/>
    </reaction>
</comment>
<organism evidence="7 8">
    <name type="scientific">Gottfriedia endophytica</name>
    <dbReference type="NCBI Taxonomy" id="2820819"/>
    <lineage>
        <taxon>Bacteria</taxon>
        <taxon>Bacillati</taxon>
        <taxon>Bacillota</taxon>
        <taxon>Bacilli</taxon>
        <taxon>Bacillales</taxon>
        <taxon>Bacillaceae</taxon>
        <taxon>Gottfriedia</taxon>
    </lineage>
</organism>
<dbReference type="GO" id="GO:0008983">
    <property type="term" value="F:protein-glutamate O-methyltransferase activity"/>
    <property type="evidence" value="ECO:0007669"/>
    <property type="project" value="UniProtKB-EC"/>
</dbReference>
<protein>
    <recommendedName>
        <fullName evidence="2">protein-glutamate O-methyltransferase</fullName>
        <ecNumber evidence="2">2.1.1.80</ecNumber>
    </recommendedName>
</protein>
<evidence type="ECO:0000256" key="5">
    <source>
        <dbReference type="ARBA" id="ARBA00022691"/>
    </source>
</evidence>
<accession>A0A940NNT4</accession>
<keyword evidence="5" id="KW-0949">S-adenosyl-L-methionine</keyword>
<dbReference type="AlphaFoldDB" id="A0A940NNT4"/>
<keyword evidence="4" id="KW-0808">Transferase</keyword>
<feature type="domain" description="CheR-type methyltransferase" evidence="6">
    <location>
        <begin position="1"/>
        <end position="257"/>
    </location>
</feature>
<dbReference type="PROSITE" id="PS50123">
    <property type="entry name" value="CHER"/>
    <property type="match status" value="1"/>
</dbReference>
<reference evidence="7" key="1">
    <citation type="submission" date="2021-04" db="EMBL/GenBank/DDBJ databases">
        <title>Genome seq and assembly of Bacillus sp.</title>
        <authorList>
            <person name="Chhetri G."/>
        </authorList>
    </citation>
    <scope>NUCLEOTIDE SEQUENCE</scope>
    <source>
        <strain evidence="7">RG28</strain>
    </source>
</reference>
<dbReference type="InterPro" id="IPR000780">
    <property type="entry name" value="CheR_MeTrfase"/>
</dbReference>
<dbReference type="GO" id="GO:0032259">
    <property type="term" value="P:methylation"/>
    <property type="evidence" value="ECO:0007669"/>
    <property type="project" value="UniProtKB-KW"/>
</dbReference>
<dbReference type="EMBL" id="JAGIYQ010000002">
    <property type="protein sequence ID" value="MBP0724207.1"/>
    <property type="molecule type" value="Genomic_DNA"/>
</dbReference>
<dbReference type="InterPro" id="IPR036804">
    <property type="entry name" value="CheR_N_sf"/>
</dbReference>
<dbReference type="Pfam" id="PF01739">
    <property type="entry name" value="CheR"/>
    <property type="match status" value="1"/>
</dbReference>
<dbReference type="SUPFAM" id="SSF53335">
    <property type="entry name" value="S-adenosyl-L-methionine-dependent methyltransferases"/>
    <property type="match status" value="1"/>
</dbReference>
<keyword evidence="3" id="KW-0489">Methyltransferase</keyword>
<dbReference type="Gene3D" id="3.40.50.150">
    <property type="entry name" value="Vaccinia Virus protein VP39"/>
    <property type="match status" value="1"/>
</dbReference>
<evidence type="ECO:0000259" key="6">
    <source>
        <dbReference type="PROSITE" id="PS50123"/>
    </source>
</evidence>
<proteinExistence type="predicted"/>
<dbReference type="PANTHER" id="PTHR24422:SF19">
    <property type="entry name" value="CHEMOTAXIS PROTEIN METHYLTRANSFERASE"/>
    <property type="match status" value="1"/>
</dbReference>
<name>A0A940NNT4_9BACI</name>
<dbReference type="InterPro" id="IPR050903">
    <property type="entry name" value="Bact_Chemotaxis_MeTrfase"/>
</dbReference>
<dbReference type="RefSeq" id="WP_209402501.1">
    <property type="nucleotide sequence ID" value="NZ_JAGIYQ010000002.1"/>
</dbReference>
<comment type="caution">
    <text evidence="7">The sequence shown here is derived from an EMBL/GenBank/DDBJ whole genome shotgun (WGS) entry which is preliminary data.</text>
</comment>
<evidence type="ECO:0000256" key="4">
    <source>
        <dbReference type="ARBA" id="ARBA00022679"/>
    </source>
</evidence>
<dbReference type="Proteomes" id="UP000682134">
    <property type="component" value="Unassembled WGS sequence"/>
</dbReference>
<dbReference type="Pfam" id="PF03705">
    <property type="entry name" value="CheR_N"/>
    <property type="match status" value="1"/>
</dbReference>
<dbReference type="SMART" id="SM00138">
    <property type="entry name" value="MeTrc"/>
    <property type="match status" value="1"/>
</dbReference>
<evidence type="ECO:0000313" key="7">
    <source>
        <dbReference type="EMBL" id="MBP0724207.1"/>
    </source>
</evidence>
<evidence type="ECO:0000256" key="2">
    <source>
        <dbReference type="ARBA" id="ARBA00012534"/>
    </source>
</evidence>
<evidence type="ECO:0000256" key="1">
    <source>
        <dbReference type="ARBA" id="ARBA00001541"/>
    </source>
</evidence>
<evidence type="ECO:0000256" key="3">
    <source>
        <dbReference type="ARBA" id="ARBA00022603"/>
    </source>
</evidence>
<dbReference type="PRINTS" id="PR00996">
    <property type="entry name" value="CHERMTFRASE"/>
</dbReference>
<dbReference type="InterPro" id="IPR022641">
    <property type="entry name" value="CheR_N"/>
</dbReference>
<dbReference type="PANTHER" id="PTHR24422">
    <property type="entry name" value="CHEMOTAXIS PROTEIN METHYLTRANSFERASE"/>
    <property type="match status" value="1"/>
</dbReference>
<evidence type="ECO:0000313" key="8">
    <source>
        <dbReference type="Proteomes" id="UP000682134"/>
    </source>
</evidence>
<dbReference type="Gene3D" id="1.10.155.10">
    <property type="entry name" value="Chemotaxis receptor methyltransferase CheR, N-terminal domain"/>
    <property type="match status" value="1"/>
</dbReference>
<dbReference type="SUPFAM" id="SSF47757">
    <property type="entry name" value="Chemotaxis receptor methyltransferase CheR, N-terminal domain"/>
    <property type="match status" value="1"/>
</dbReference>
<keyword evidence="8" id="KW-1185">Reference proteome</keyword>
<gene>
    <name evidence="7" type="ORF">J5Y03_03295</name>
</gene>
<sequence length="257" mass="30148">MDGYIEFIQQMKKKSGIDLSKYKESQMKRRLKSMYEKKGFNSFSEFFKGIDQDKQLYYEFLDRMTINVSEFFRNTNRWDVLEKEILPKLIKNSSKLKIWSAACSTGEEPYTLAMMLLKHLTPSKFEIIATDLDENVLAKAKIGVYHEKSITGIPKDLLTKYFVKEGENYCVSDQLKKVITFKKHNLLLDPYESQVDLIVCRNVLIYFTEDAKDKIYTQFSGSLKNNGVLFVGSTEQIFQPNRYNFNSEETFFYIKNA</sequence>